<feature type="domain" description="ABC3 transporter permease C-terminal" evidence="7">
    <location>
        <begin position="668"/>
        <end position="780"/>
    </location>
</feature>
<dbReference type="PANTHER" id="PTHR30572">
    <property type="entry name" value="MEMBRANE COMPONENT OF TRANSPORTER-RELATED"/>
    <property type="match status" value="1"/>
</dbReference>
<feature type="transmembrane region" description="Helical" evidence="6">
    <location>
        <begin position="374"/>
        <end position="397"/>
    </location>
</feature>
<proteinExistence type="predicted"/>
<comment type="subcellular location">
    <subcellularLocation>
        <location evidence="1">Cell membrane</location>
        <topology evidence="1">Multi-pass membrane protein</topology>
    </subcellularLocation>
</comment>
<evidence type="ECO:0000256" key="3">
    <source>
        <dbReference type="ARBA" id="ARBA00022692"/>
    </source>
</evidence>
<accession>A0A512RN26</accession>
<organism evidence="9 10">
    <name type="scientific">Chitinophaga cymbidii</name>
    <dbReference type="NCBI Taxonomy" id="1096750"/>
    <lineage>
        <taxon>Bacteria</taxon>
        <taxon>Pseudomonadati</taxon>
        <taxon>Bacteroidota</taxon>
        <taxon>Chitinophagia</taxon>
        <taxon>Chitinophagales</taxon>
        <taxon>Chitinophagaceae</taxon>
        <taxon>Chitinophaga</taxon>
    </lineage>
</organism>
<feature type="transmembrane region" description="Helical" evidence="6">
    <location>
        <begin position="283"/>
        <end position="305"/>
    </location>
</feature>
<evidence type="ECO:0000256" key="4">
    <source>
        <dbReference type="ARBA" id="ARBA00022989"/>
    </source>
</evidence>
<feature type="transmembrane region" description="Helical" evidence="6">
    <location>
        <begin position="750"/>
        <end position="770"/>
    </location>
</feature>
<feature type="domain" description="ABC3 transporter permease C-terminal" evidence="7">
    <location>
        <begin position="286"/>
        <end position="401"/>
    </location>
</feature>
<feature type="domain" description="MacB-like periplasmic core" evidence="8">
    <location>
        <begin position="430"/>
        <end position="623"/>
    </location>
</feature>
<name>A0A512RN26_9BACT</name>
<protein>
    <submittedName>
        <fullName evidence="9">ABC transporter permease</fullName>
    </submittedName>
</protein>
<evidence type="ECO:0000256" key="1">
    <source>
        <dbReference type="ARBA" id="ARBA00004651"/>
    </source>
</evidence>
<evidence type="ECO:0000259" key="8">
    <source>
        <dbReference type="Pfam" id="PF12704"/>
    </source>
</evidence>
<evidence type="ECO:0000256" key="5">
    <source>
        <dbReference type="ARBA" id="ARBA00023136"/>
    </source>
</evidence>
<evidence type="ECO:0000259" key="7">
    <source>
        <dbReference type="Pfam" id="PF02687"/>
    </source>
</evidence>
<comment type="caution">
    <text evidence="9">The sequence shown here is derived from an EMBL/GenBank/DDBJ whole genome shotgun (WGS) entry which is preliminary data.</text>
</comment>
<keyword evidence="5 6" id="KW-0472">Membrane</keyword>
<dbReference type="InterPro" id="IPR025857">
    <property type="entry name" value="MacB_PCD"/>
</dbReference>
<dbReference type="PANTHER" id="PTHR30572:SF18">
    <property type="entry name" value="ABC-TYPE MACROLIDE FAMILY EXPORT SYSTEM PERMEASE COMPONENT 2"/>
    <property type="match status" value="1"/>
</dbReference>
<feature type="transmembrane region" description="Helical" evidence="6">
    <location>
        <begin position="21"/>
        <end position="41"/>
    </location>
</feature>
<reference evidence="9 10" key="1">
    <citation type="submission" date="2019-07" db="EMBL/GenBank/DDBJ databases">
        <title>Whole genome shotgun sequence of Chitinophaga cymbidii NBRC 109752.</title>
        <authorList>
            <person name="Hosoyama A."/>
            <person name="Uohara A."/>
            <person name="Ohji S."/>
            <person name="Ichikawa N."/>
        </authorList>
    </citation>
    <scope>NUCLEOTIDE SEQUENCE [LARGE SCALE GENOMIC DNA]</scope>
    <source>
        <strain evidence="9 10">NBRC 109752</strain>
    </source>
</reference>
<evidence type="ECO:0000256" key="2">
    <source>
        <dbReference type="ARBA" id="ARBA00022475"/>
    </source>
</evidence>
<evidence type="ECO:0000313" key="10">
    <source>
        <dbReference type="Proteomes" id="UP000321436"/>
    </source>
</evidence>
<dbReference type="EMBL" id="BKAU01000004">
    <property type="protein sequence ID" value="GEP97092.1"/>
    <property type="molecule type" value="Genomic_DNA"/>
</dbReference>
<dbReference type="AlphaFoldDB" id="A0A512RN26"/>
<dbReference type="GO" id="GO:0022857">
    <property type="term" value="F:transmembrane transporter activity"/>
    <property type="evidence" value="ECO:0007669"/>
    <property type="project" value="TreeGrafter"/>
</dbReference>
<dbReference type="InterPro" id="IPR003838">
    <property type="entry name" value="ABC3_permease_C"/>
</dbReference>
<keyword evidence="3 6" id="KW-0812">Transmembrane</keyword>
<dbReference type="Proteomes" id="UP000321436">
    <property type="component" value="Unassembled WGS sequence"/>
</dbReference>
<evidence type="ECO:0000313" key="9">
    <source>
        <dbReference type="EMBL" id="GEP97092.1"/>
    </source>
</evidence>
<dbReference type="Pfam" id="PF02687">
    <property type="entry name" value="FtsX"/>
    <property type="match status" value="2"/>
</dbReference>
<gene>
    <name evidence="9" type="ORF">CCY01nite_33520</name>
</gene>
<dbReference type="RefSeq" id="WP_146864336.1">
    <property type="nucleotide sequence ID" value="NZ_BKAU01000004.1"/>
</dbReference>
<evidence type="ECO:0000256" key="6">
    <source>
        <dbReference type="SAM" id="Phobius"/>
    </source>
</evidence>
<feature type="domain" description="MacB-like periplasmic core" evidence="8">
    <location>
        <begin position="20"/>
        <end position="238"/>
    </location>
</feature>
<dbReference type="PROSITE" id="PS51257">
    <property type="entry name" value="PROKAR_LIPOPROTEIN"/>
    <property type="match status" value="1"/>
</dbReference>
<keyword evidence="2" id="KW-1003">Cell membrane</keyword>
<feature type="transmembrane region" description="Helical" evidence="6">
    <location>
        <begin position="418"/>
        <end position="442"/>
    </location>
</feature>
<feature type="transmembrane region" description="Helical" evidence="6">
    <location>
        <begin position="708"/>
        <end position="730"/>
    </location>
</feature>
<dbReference type="Pfam" id="PF12704">
    <property type="entry name" value="MacB_PCD"/>
    <property type="match status" value="2"/>
</dbReference>
<keyword evidence="10" id="KW-1185">Reference proteome</keyword>
<sequence length="787" mass="88239">MIKNYFLVAWRNIVRNKVFSTINILGLALGLACSLLILLWVQDELKVDGFHATGDRLYQVYVRQAYDGKVGAGYTTQGLLADELKREIPEVEYASGFEAVRTYTFERDGNIHKMNGTNASGDFFRMFSFPLVAGSIDHALTAPESVVISRRMAETFFGNAAAAIGKPLRYENKLDLTVTAVFENIPANSTLQFDFLRSWTAYVQENPWVHNWGNTSPATYVQLRPDADAAKAEAKIRDFIYRYAPKTKDLTTELGLQPFPEKYLHSRFKDGQIDGGRIEYVRLFTIVSIFILLIACINFMNLATARAAKRAKEVGVRKAVGAQRSTLAWQFVGEAVLLTCLAVIIAVGVVAMLLPVFNTLTGKQLSLPFSQPVFWMMLLGLMLVTGFIAGSYPAIFLSSLKPVHVLKGGLQFSAGAAFFRRGLVAFQFMLSIILIVGMIVIYKQMKYFQTRNLGYDRENLVYIPIEGDLVKNYAVFKETARNMPGVLNISKMRNSPTYIEHHTGSISWTGKDPLLEVGFADAVVGYDFVKTMNLQLKEGRDFSKGFSDSASYMLNETAIAKIGYKDPIGKPISWGNREGRIIGVLKDFHFSSMHQTIDPLIIRLDEDWTWGTIMVRTQAGKTKEVLAGLEKLCKSLNPRFPFTYQFSDEEYTKLYRSEQVVSKLSGYFAFLGIFISCLGLFGLATFMAEQRTREMGVRKVLGASAPDIFLLLSTNFLKPVAVAILLASPVAWYVMERWLEGFAYKIPIDWWIFALAGVITVIIALLTVSFQSVRTAFMSPVKSLRVE</sequence>
<dbReference type="GO" id="GO:0005886">
    <property type="term" value="C:plasma membrane"/>
    <property type="evidence" value="ECO:0007669"/>
    <property type="project" value="UniProtKB-SubCell"/>
</dbReference>
<keyword evidence="4 6" id="KW-1133">Transmembrane helix</keyword>
<feature type="transmembrane region" description="Helical" evidence="6">
    <location>
        <begin position="326"/>
        <end position="354"/>
    </location>
</feature>
<dbReference type="OrthoDB" id="5933722at2"/>
<dbReference type="InterPro" id="IPR050250">
    <property type="entry name" value="Macrolide_Exporter_MacB"/>
</dbReference>
<feature type="transmembrane region" description="Helical" evidence="6">
    <location>
        <begin position="667"/>
        <end position="688"/>
    </location>
</feature>